<keyword evidence="8" id="KW-1185">Reference proteome</keyword>
<dbReference type="GO" id="GO:1990904">
    <property type="term" value="C:ribonucleoprotein complex"/>
    <property type="evidence" value="ECO:0007669"/>
    <property type="project" value="InterPro"/>
</dbReference>
<evidence type="ECO:0000256" key="4">
    <source>
        <dbReference type="PROSITE-ProRule" id="PRU00332"/>
    </source>
</evidence>
<dbReference type="AlphaFoldDB" id="A0A9W8GRX1"/>
<dbReference type="SMART" id="SM00360">
    <property type="entry name" value="RRM"/>
    <property type="match status" value="1"/>
</dbReference>
<organism evidence="7 8">
    <name type="scientific">Coemansia pectinata</name>
    <dbReference type="NCBI Taxonomy" id="1052879"/>
    <lineage>
        <taxon>Eukaryota</taxon>
        <taxon>Fungi</taxon>
        <taxon>Fungi incertae sedis</taxon>
        <taxon>Zoopagomycota</taxon>
        <taxon>Kickxellomycotina</taxon>
        <taxon>Kickxellomycetes</taxon>
        <taxon>Kickxellales</taxon>
        <taxon>Kickxellaceae</taxon>
        <taxon>Coemansia</taxon>
    </lineage>
</organism>
<dbReference type="GO" id="GO:0005829">
    <property type="term" value="C:cytosol"/>
    <property type="evidence" value="ECO:0007669"/>
    <property type="project" value="TreeGrafter"/>
</dbReference>
<dbReference type="SUPFAM" id="SSF54928">
    <property type="entry name" value="RNA-binding domain, RBD"/>
    <property type="match status" value="1"/>
</dbReference>
<evidence type="ECO:0000259" key="6">
    <source>
        <dbReference type="PROSITE" id="PS50961"/>
    </source>
</evidence>
<dbReference type="InterPro" id="IPR035979">
    <property type="entry name" value="RBD_domain_sf"/>
</dbReference>
<sequence length="307" mass="34083">MSPTEGIPEVVAAADIPVAAAVAPTDELSLDSQVAEKVVAQVKHYFTDANLNHDSFMRKGITMHDGWVPFTTLIRFNKLRQLIGVPEDPKIIDIRRPNKRGPRPPPIAKKFVNLLAATVKDGVTDADSVEVNDTGIRRKEPYVESAEWFSRTVHVKGLPYGQEYADASDELTEFFAQHGVVTLMRLRRNPKTRAFKGNLLVEFGTVEQAEAVAQMTDLEYDGHKLAPVLLAAYLAEKVAGDEYIHPELYKPGETYQSYEEWCVAHGREVPLPRGAKPKETKKTKDNKKAIAPKEIAIVPGVLVKFTG</sequence>
<feature type="domain" description="RRM" evidence="5">
    <location>
        <begin position="151"/>
        <end position="237"/>
    </location>
</feature>
<dbReference type="PROSITE" id="PS50102">
    <property type="entry name" value="RRM"/>
    <property type="match status" value="1"/>
</dbReference>
<dbReference type="SMART" id="SM00715">
    <property type="entry name" value="LA"/>
    <property type="match status" value="1"/>
</dbReference>
<dbReference type="GO" id="GO:0010494">
    <property type="term" value="C:cytoplasmic stress granule"/>
    <property type="evidence" value="ECO:0007669"/>
    <property type="project" value="TreeGrafter"/>
</dbReference>
<feature type="domain" description="HTH La-type RNA-binding" evidence="6">
    <location>
        <begin position="28"/>
        <end position="146"/>
    </location>
</feature>
<evidence type="ECO:0000256" key="3">
    <source>
        <dbReference type="ARBA" id="ARBA00023242"/>
    </source>
</evidence>
<dbReference type="Pfam" id="PF00076">
    <property type="entry name" value="RRM_1"/>
    <property type="match status" value="1"/>
</dbReference>
<gene>
    <name evidence="7" type="ORF">GGI19_004904</name>
</gene>
<evidence type="ECO:0000256" key="1">
    <source>
        <dbReference type="ARBA" id="ARBA00004123"/>
    </source>
</evidence>
<accession>A0A9W8GRX1</accession>
<dbReference type="CDD" id="cd12291">
    <property type="entry name" value="RRM1_La"/>
    <property type="match status" value="1"/>
</dbReference>
<comment type="subcellular location">
    <subcellularLocation>
        <location evidence="1">Nucleus</location>
    </subcellularLocation>
</comment>
<evidence type="ECO:0000313" key="8">
    <source>
        <dbReference type="Proteomes" id="UP001140011"/>
    </source>
</evidence>
<keyword evidence="2 4" id="KW-0694">RNA-binding</keyword>
<feature type="non-terminal residue" evidence="7">
    <location>
        <position position="307"/>
    </location>
</feature>
<comment type="caution">
    <text evidence="7">The sequence shown here is derived from an EMBL/GenBank/DDBJ whole genome shotgun (WGS) entry which is preliminary data.</text>
</comment>
<dbReference type="InterPro" id="IPR000504">
    <property type="entry name" value="RRM_dom"/>
</dbReference>
<dbReference type="GO" id="GO:0005634">
    <property type="term" value="C:nucleus"/>
    <property type="evidence" value="ECO:0007669"/>
    <property type="project" value="UniProtKB-SubCell"/>
</dbReference>
<evidence type="ECO:0000259" key="5">
    <source>
        <dbReference type="PROSITE" id="PS50102"/>
    </source>
</evidence>
<dbReference type="InterPro" id="IPR006630">
    <property type="entry name" value="La_HTH"/>
</dbReference>
<dbReference type="GO" id="GO:0003723">
    <property type="term" value="F:RNA binding"/>
    <property type="evidence" value="ECO:0007669"/>
    <property type="project" value="UniProtKB-UniRule"/>
</dbReference>
<dbReference type="Gene3D" id="3.30.70.330">
    <property type="match status" value="1"/>
</dbReference>
<dbReference type="Gene3D" id="1.10.10.10">
    <property type="entry name" value="Winged helix-like DNA-binding domain superfamily/Winged helix DNA-binding domain"/>
    <property type="match status" value="1"/>
</dbReference>
<dbReference type="PANTHER" id="PTHR22792">
    <property type="entry name" value="LUPUS LA PROTEIN-RELATED"/>
    <property type="match status" value="1"/>
</dbReference>
<dbReference type="PRINTS" id="PR00302">
    <property type="entry name" value="LUPUSLA"/>
</dbReference>
<name>A0A9W8GRX1_9FUNG</name>
<dbReference type="Pfam" id="PF05383">
    <property type="entry name" value="La"/>
    <property type="match status" value="1"/>
</dbReference>
<dbReference type="SUPFAM" id="SSF46785">
    <property type="entry name" value="Winged helix' DNA-binding domain"/>
    <property type="match status" value="1"/>
</dbReference>
<dbReference type="InterPro" id="IPR002344">
    <property type="entry name" value="Lupus_La"/>
</dbReference>
<dbReference type="InterPro" id="IPR012677">
    <property type="entry name" value="Nucleotide-bd_a/b_plait_sf"/>
</dbReference>
<evidence type="ECO:0000313" key="7">
    <source>
        <dbReference type="EMBL" id="KAJ2750785.1"/>
    </source>
</evidence>
<dbReference type="OrthoDB" id="439993at2759"/>
<evidence type="ECO:0000256" key="2">
    <source>
        <dbReference type="ARBA" id="ARBA00022884"/>
    </source>
</evidence>
<dbReference type="GO" id="GO:0045727">
    <property type="term" value="P:positive regulation of translation"/>
    <property type="evidence" value="ECO:0007669"/>
    <property type="project" value="TreeGrafter"/>
</dbReference>
<dbReference type="InterPro" id="IPR036390">
    <property type="entry name" value="WH_DNA-bd_sf"/>
</dbReference>
<dbReference type="EMBL" id="JANBUH010000497">
    <property type="protein sequence ID" value="KAJ2750785.1"/>
    <property type="molecule type" value="Genomic_DNA"/>
</dbReference>
<proteinExistence type="predicted"/>
<keyword evidence="3" id="KW-0539">Nucleus</keyword>
<dbReference type="Proteomes" id="UP001140011">
    <property type="component" value="Unassembled WGS sequence"/>
</dbReference>
<reference evidence="7" key="1">
    <citation type="submission" date="2022-07" db="EMBL/GenBank/DDBJ databases">
        <title>Phylogenomic reconstructions and comparative analyses of Kickxellomycotina fungi.</title>
        <authorList>
            <person name="Reynolds N.K."/>
            <person name="Stajich J.E."/>
            <person name="Barry K."/>
            <person name="Grigoriev I.V."/>
            <person name="Crous P."/>
            <person name="Smith M.E."/>
        </authorList>
    </citation>
    <scope>NUCLEOTIDE SEQUENCE</scope>
    <source>
        <strain evidence="7">BCRC 34297</strain>
    </source>
</reference>
<evidence type="ECO:0008006" key="9">
    <source>
        <dbReference type="Google" id="ProtNLM"/>
    </source>
</evidence>
<dbReference type="GO" id="GO:0006396">
    <property type="term" value="P:RNA processing"/>
    <property type="evidence" value="ECO:0007669"/>
    <property type="project" value="InterPro"/>
</dbReference>
<dbReference type="PANTHER" id="PTHR22792:SF166">
    <property type="entry name" value="LUPUS LA PROTEIN HOMOLOG"/>
    <property type="match status" value="1"/>
</dbReference>
<dbReference type="PROSITE" id="PS50961">
    <property type="entry name" value="HTH_LA"/>
    <property type="match status" value="1"/>
</dbReference>
<protein>
    <recommendedName>
        <fullName evidence="9">HTH La-type RNA-binding domain-containing protein</fullName>
    </recommendedName>
</protein>
<dbReference type="InterPro" id="IPR045180">
    <property type="entry name" value="La_dom_prot"/>
</dbReference>
<dbReference type="InterPro" id="IPR036388">
    <property type="entry name" value="WH-like_DNA-bd_sf"/>
</dbReference>